<evidence type="ECO:0000256" key="6">
    <source>
        <dbReference type="ARBA" id="ARBA00022927"/>
    </source>
</evidence>
<dbReference type="PRINTS" id="PR00351">
    <property type="entry name" value="OM20RECEPTOR"/>
</dbReference>
<dbReference type="GO" id="GO:0005742">
    <property type="term" value="C:mitochondrial outer membrane translocase complex"/>
    <property type="evidence" value="ECO:0007669"/>
    <property type="project" value="InterPro"/>
</dbReference>
<evidence type="ECO:0000256" key="5">
    <source>
        <dbReference type="ARBA" id="ARBA00022787"/>
    </source>
</evidence>
<keyword evidence="6" id="KW-0653">Protein transport</keyword>
<feature type="transmembrane region" description="Helical" evidence="11">
    <location>
        <begin position="12"/>
        <end position="34"/>
    </location>
</feature>
<feature type="compositionally biased region" description="Low complexity" evidence="10">
    <location>
        <begin position="168"/>
        <end position="177"/>
    </location>
</feature>
<keyword evidence="5" id="KW-1000">Mitochondrion outer membrane</keyword>
<feature type="region of interest" description="Disordered" evidence="10">
    <location>
        <begin position="168"/>
        <end position="271"/>
    </location>
</feature>
<dbReference type="GO" id="GO:0016031">
    <property type="term" value="P:tRNA import into mitochondrion"/>
    <property type="evidence" value="ECO:0007669"/>
    <property type="project" value="TreeGrafter"/>
</dbReference>
<comment type="subcellular location">
    <subcellularLocation>
        <location evidence="1">Mitochondrion outer membrane</location>
        <topology evidence="1">Single-pass membrane protein</topology>
    </subcellularLocation>
</comment>
<evidence type="ECO:0000256" key="8">
    <source>
        <dbReference type="ARBA" id="ARBA00023128"/>
    </source>
</evidence>
<dbReference type="Pfam" id="PF02064">
    <property type="entry name" value="MAS20"/>
    <property type="match status" value="1"/>
</dbReference>
<dbReference type="Gene3D" id="1.20.960.10">
    <property type="entry name" value="Mitochondrial outer membrane translocase complex, subunit Tom20 domain"/>
    <property type="match status" value="1"/>
</dbReference>
<dbReference type="InterPro" id="IPR023392">
    <property type="entry name" value="Tom20_dom_sf"/>
</dbReference>
<dbReference type="PANTHER" id="PTHR12430:SF0">
    <property type="entry name" value="TRANSLOCASE OF OUTER MITOCHONDRIAL MEMBRANE 20"/>
    <property type="match status" value="1"/>
</dbReference>
<comment type="similarity">
    <text evidence="2">Belongs to the Tom20 family.</text>
</comment>
<dbReference type="PANTHER" id="PTHR12430">
    <property type="entry name" value="MITOCHONDRIAL IMPORT RECEPTOR SUBUNIT TOM20"/>
    <property type="match status" value="1"/>
</dbReference>
<dbReference type="SUPFAM" id="SSF47157">
    <property type="entry name" value="Mitochondrial import receptor subunit Tom20"/>
    <property type="match status" value="1"/>
</dbReference>
<dbReference type="GO" id="GO:0006886">
    <property type="term" value="P:intracellular protein transport"/>
    <property type="evidence" value="ECO:0007669"/>
    <property type="project" value="InterPro"/>
</dbReference>
<keyword evidence="3" id="KW-0813">Transport</keyword>
<protein>
    <submittedName>
        <fullName evidence="12">RHTO0S09e03114g1_1</fullName>
    </submittedName>
</protein>
<dbReference type="OrthoDB" id="2154253at2759"/>
<evidence type="ECO:0000256" key="2">
    <source>
        <dbReference type="ARBA" id="ARBA00005792"/>
    </source>
</evidence>
<evidence type="ECO:0000256" key="1">
    <source>
        <dbReference type="ARBA" id="ARBA00004572"/>
    </source>
</evidence>
<dbReference type="GO" id="GO:0030943">
    <property type="term" value="F:mitochondrion targeting sequence binding"/>
    <property type="evidence" value="ECO:0007669"/>
    <property type="project" value="TreeGrafter"/>
</dbReference>
<proteinExistence type="inferred from homology"/>
<dbReference type="AlphaFoldDB" id="A0A061BBQ2"/>
<keyword evidence="7 11" id="KW-1133">Transmembrane helix</keyword>
<dbReference type="GO" id="GO:0008320">
    <property type="term" value="F:protein transmembrane transporter activity"/>
    <property type="evidence" value="ECO:0007669"/>
    <property type="project" value="TreeGrafter"/>
</dbReference>
<name>A0A061BBQ2_RHOTO</name>
<accession>A0A061BBQ2</accession>
<evidence type="ECO:0000256" key="3">
    <source>
        <dbReference type="ARBA" id="ARBA00022448"/>
    </source>
</evidence>
<reference evidence="12" key="1">
    <citation type="journal article" date="2014" name="Genome Announc.">
        <title>Draft genome sequence of Rhodosporidium toruloides CECT1137, an oleaginous yeast of biotechnological interest.</title>
        <authorList>
            <person name="Morin N."/>
            <person name="Calcas X."/>
            <person name="Devillers H."/>
            <person name="Durrens P."/>
            <person name="Sherman D.J."/>
            <person name="Nicaud J.-M."/>
            <person name="Neuveglise C."/>
        </authorList>
    </citation>
    <scope>NUCLEOTIDE SEQUENCE</scope>
    <source>
        <strain evidence="12">CECT1137</strain>
    </source>
</reference>
<evidence type="ECO:0000256" key="11">
    <source>
        <dbReference type="SAM" id="Phobius"/>
    </source>
</evidence>
<dbReference type="EMBL" id="LK052944">
    <property type="protein sequence ID" value="CDR44364.1"/>
    <property type="molecule type" value="Genomic_DNA"/>
</dbReference>
<keyword evidence="4 11" id="KW-0812">Transmembrane</keyword>
<dbReference type="GO" id="GO:0030150">
    <property type="term" value="P:protein import into mitochondrial matrix"/>
    <property type="evidence" value="ECO:0007669"/>
    <property type="project" value="TreeGrafter"/>
</dbReference>
<evidence type="ECO:0000256" key="4">
    <source>
        <dbReference type="ARBA" id="ARBA00022692"/>
    </source>
</evidence>
<evidence type="ECO:0000313" key="12">
    <source>
        <dbReference type="EMBL" id="CDR44364.1"/>
    </source>
</evidence>
<dbReference type="InterPro" id="IPR002056">
    <property type="entry name" value="MAS20"/>
</dbReference>
<keyword evidence="9 11" id="KW-0472">Membrane</keyword>
<keyword evidence="8" id="KW-0496">Mitochondrion</keyword>
<evidence type="ECO:0000256" key="10">
    <source>
        <dbReference type="SAM" id="MobiDB-lite"/>
    </source>
</evidence>
<gene>
    <name evidence="12" type="ORF">RHTO0S_09e03114g</name>
</gene>
<organism evidence="12">
    <name type="scientific">Rhodotorula toruloides</name>
    <name type="common">Yeast</name>
    <name type="synonym">Rhodosporidium toruloides</name>
    <dbReference type="NCBI Taxonomy" id="5286"/>
    <lineage>
        <taxon>Eukaryota</taxon>
        <taxon>Fungi</taxon>
        <taxon>Dikarya</taxon>
        <taxon>Basidiomycota</taxon>
        <taxon>Pucciniomycotina</taxon>
        <taxon>Microbotryomycetes</taxon>
        <taxon>Sporidiobolales</taxon>
        <taxon>Sporidiobolaceae</taxon>
        <taxon>Rhodotorula</taxon>
    </lineage>
</organism>
<evidence type="ECO:0000256" key="9">
    <source>
        <dbReference type="ARBA" id="ARBA00023136"/>
    </source>
</evidence>
<dbReference type="GO" id="GO:0006605">
    <property type="term" value="P:protein targeting"/>
    <property type="evidence" value="ECO:0007669"/>
    <property type="project" value="InterPro"/>
</dbReference>
<evidence type="ECO:0000256" key="7">
    <source>
        <dbReference type="ARBA" id="ARBA00022989"/>
    </source>
</evidence>
<sequence>MDSYSPSSSLRTGLKIAGAVVGTIAVGTVAYAAYWDHKRRTDPEFRRKIQREHKKLEKKVKQKQEVGKEQVKAALTRALALVNAEKVPETAEGKEQFFMEQVALGEQLAARSPEFYVASAISFYKALKVYPAPQELLMIYQKTQPPAVFDLVMELISLEINAAASAASASSGPSSSSTEPLLQEVEGASGSSSTIAVPAAATAGSENGEDSSPSSGGSFVHVETDAVVTPEGDVAAEETTAIVADIEVEQTGEETPTISSEEIDPPEPTLA</sequence>